<dbReference type="Proteomes" id="UP000279995">
    <property type="component" value="Chromosome II"/>
</dbReference>
<proteinExistence type="predicted"/>
<dbReference type="SUPFAM" id="SSF52141">
    <property type="entry name" value="Uracil-DNA glycosylase-like"/>
    <property type="match status" value="1"/>
</dbReference>
<dbReference type="Pfam" id="PF03167">
    <property type="entry name" value="UDG"/>
    <property type="match status" value="1"/>
</dbReference>
<name>A0AAD0U2Q3_9GAMM</name>
<reference evidence="2 3" key="1">
    <citation type="submission" date="2018-10" db="EMBL/GenBank/DDBJ databases">
        <title>Complete Genome Sequence and Transcriptomic Profiles of a Marine Bacterium, Pseudoalteromonas agarivorans Hao 2018.</title>
        <authorList>
            <person name="Hao L."/>
        </authorList>
    </citation>
    <scope>NUCLEOTIDE SEQUENCE [LARGE SCALE GENOMIC DNA]</scope>
    <source>
        <strain evidence="2 3">Hao 2018</strain>
    </source>
</reference>
<sequence length="196" mass="22132">MDPINLIEQVSKCVICEPHLPLGARPVIQFNANARILIAGQAPGIKVHETGKPFNDASGNRLREWLGLSVDEFYDPQKIAILPMGFCYPGKGKSGDFPPRKECAPAWRAQLLAALPNLELTIVLGKYAQAYHLPHTKNRPLTELVKSWREYWPEHLVLPHPSPRNNIWLKKNPWFAQDVLPELAERVAAILNKEPQ</sequence>
<dbReference type="CDD" id="cd10033">
    <property type="entry name" value="UDG_like"/>
    <property type="match status" value="1"/>
</dbReference>
<organism evidence="2 3">
    <name type="scientific">Pseudoalteromonas agarivorans</name>
    <dbReference type="NCBI Taxonomy" id="176102"/>
    <lineage>
        <taxon>Bacteria</taxon>
        <taxon>Pseudomonadati</taxon>
        <taxon>Pseudomonadota</taxon>
        <taxon>Gammaproteobacteria</taxon>
        <taxon>Alteromonadales</taxon>
        <taxon>Pseudoalteromonadaceae</taxon>
        <taxon>Pseudoalteromonas</taxon>
    </lineage>
</organism>
<dbReference type="InterPro" id="IPR036895">
    <property type="entry name" value="Uracil-DNA_glycosylase-like_sf"/>
</dbReference>
<dbReference type="EMBL" id="CP033066">
    <property type="protein sequence ID" value="AYM88882.1"/>
    <property type="molecule type" value="Genomic_DNA"/>
</dbReference>
<evidence type="ECO:0000313" key="3">
    <source>
        <dbReference type="Proteomes" id="UP000279995"/>
    </source>
</evidence>
<protein>
    <submittedName>
        <fullName evidence="2">Uracil-DNA glycosylase family protein</fullName>
    </submittedName>
</protein>
<dbReference type="SMART" id="SM00987">
    <property type="entry name" value="UreE_C"/>
    <property type="match status" value="1"/>
</dbReference>
<evidence type="ECO:0000259" key="1">
    <source>
        <dbReference type="SMART" id="SM00986"/>
    </source>
</evidence>
<dbReference type="RefSeq" id="WP_121638610.1">
    <property type="nucleotide sequence ID" value="NZ_CP033066.1"/>
</dbReference>
<dbReference type="SMART" id="SM00986">
    <property type="entry name" value="UDG"/>
    <property type="match status" value="1"/>
</dbReference>
<dbReference type="InterPro" id="IPR047124">
    <property type="entry name" value="HI_0220.2"/>
</dbReference>
<dbReference type="PANTHER" id="PTHR42160">
    <property type="entry name" value="URACIL-DNA GLYCOSYLASE SUPERFAMILY PROTEIN"/>
    <property type="match status" value="1"/>
</dbReference>
<feature type="domain" description="Uracil-DNA glycosylase-like" evidence="1">
    <location>
        <begin position="27"/>
        <end position="184"/>
    </location>
</feature>
<dbReference type="PANTHER" id="PTHR42160:SF1">
    <property type="entry name" value="URACIL-DNA GLYCOSYLASE SUPERFAMILY PROTEIN"/>
    <property type="match status" value="1"/>
</dbReference>
<evidence type="ECO:0000313" key="2">
    <source>
        <dbReference type="EMBL" id="AYM88882.1"/>
    </source>
</evidence>
<dbReference type="InterPro" id="IPR005122">
    <property type="entry name" value="Uracil-DNA_glycosylase-like"/>
</dbReference>
<dbReference type="AlphaFoldDB" id="A0AAD0U2Q3"/>
<gene>
    <name evidence="2" type="ORF">D9T18_19610</name>
</gene>
<dbReference type="Gene3D" id="3.40.470.10">
    <property type="entry name" value="Uracil-DNA glycosylase-like domain"/>
    <property type="match status" value="1"/>
</dbReference>
<accession>A0AAD0U2Q3</accession>